<evidence type="ECO:0000313" key="2">
    <source>
        <dbReference type="Proteomes" id="UP000887572"/>
    </source>
</evidence>
<sequence length="285" mass="32266">MQFVAELNELLKIGFVANERFIAKLMLIKFCKITFVTAKASYLSEKYANLNQNMSKFCAEIVSDSGDIAVTQNAKFMVEEFGGKVRIFEMLLSIRRDIIEQLRVKNVNSAEVPNKVFVLGKQNELALTQLQLALAQIGQKFANGETATQNAIKHLFQVIKDQQLKPDDLITLITGPIWNTVCQEFGIIDGKFNLCLNEAAQITGKSSTLTILPNDSNSTAENIMPKNSNLRFRRRKRDDNRNSGLIALLATTFILMAISFGVPKILFYVEVFILMWFLLWFISKH</sequence>
<keyword evidence="1" id="KW-0472">Membrane</keyword>
<dbReference type="WBParaSite" id="Gr19_v10_g2237.t1">
    <property type="protein sequence ID" value="Gr19_v10_g2237.t1"/>
    <property type="gene ID" value="Gr19_v10_g2237"/>
</dbReference>
<protein>
    <submittedName>
        <fullName evidence="3">Uncharacterized protein</fullName>
    </submittedName>
</protein>
<proteinExistence type="predicted"/>
<dbReference type="AlphaFoldDB" id="A0A914HKS8"/>
<evidence type="ECO:0000256" key="1">
    <source>
        <dbReference type="SAM" id="Phobius"/>
    </source>
</evidence>
<organism evidence="2 3">
    <name type="scientific">Globodera rostochiensis</name>
    <name type="common">Golden nematode worm</name>
    <name type="synonym">Heterodera rostochiensis</name>
    <dbReference type="NCBI Taxonomy" id="31243"/>
    <lineage>
        <taxon>Eukaryota</taxon>
        <taxon>Metazoa</taxon>
        <taxon>Ecdysozoa</taxon>
        <taxon>Nematoda</taxon>
        <taxon>Chromadorea</taxon>
        <taxon>Rhabditida</taxon>
        <taxon>Tylenchina</taxon>
        <taxon>Tylenchomorpha</taxon>
        <taxon>Tylenchoidea</taxon>
        <taxon>Heteroderidae</taxon>
        <taxon>Heteroderinae</taxon>
        <taxon>Globodera</taxon>
    </lineage>
</organism>
<reference evidence="3" key="1">
    <citation type="submission" date="2022-11" db="UniProtKB">
        <authorList>
            <consortium name="WormBaseParasite"/>
        </authorList>
    </citation>
    <scope>IDENTIFICATION</scope>
</reference>
<feature type="transmembrane region" description="Helical" evidence="1">
    <location>
        <begin position="242"/>
        <end position="259"/>
    </location>
</feature>
<accession>A0A914HKS8</accession>
<keyword evidence="2" id="KW-1185">Reference proteome</keyword>
<keyword evidence="1" id="KW-1133">Transmembrane helix</keyword>
<evidence type="ECO:0000313" key="3">
    <source>
        <dbReference type="WBParaSite" id="Gr19_v10_g2237.t1"/>
    </source>
</evidence>
<keyword evidence="1" id="KW-0812">Transmembrane</keyword>
<name>A0A914HKS8_GLORO</name>
<feature type="transmembrane region" description="Helical" evidence="1">
    <location>
        <begin position="265"/>
        <end position="282"/>
    </location>
</feature>
<dbReference type="Proteomes" id="UP000887572">
    <property type="component" value="Unplaced"/>
</dbReference>